<dbReference type="Proteomes" id="UP001629367">
    <property type="component" value="Unassembled WGS sequence"/>
</dbReference>
<gene>
    <name evidence="12" type="ORF">PQQ68_28790</name>
</gene>
<accession>A0ABW9DFC6</accession>
<evidence type="ECO:0000256" key="8">
    <source>
        <dbReference type="ARBA" id="ARBA00022833"/>
    </source>
</evidence>
<organism evidence="12 13">
    <name type="scientific">Paraburkholderia dilworthii</name>
    <dbReference type="NCBI Taxonomy" id="948106"/>
    <lineage>
        <taxon>Bacteria</taxon>
        <taxon>Pseudomonadati</taxon>
        <taxon>Pseudomonadota</taxon>
        <taxon>Betaproteobacteria</taxon>
        <taxon>Burkholderiales</taxon>
        <taxon>Burkholderiaceae</taxon>
        <taxon>Paraburkholderia</taxon>
    </lineage>
</organism>
<keyword evidence="10" id="KW-0238">DNA-binding</keyword>
<sequence length="172" mass="19128">MTTPLNASPSLAALRHAVLVSTKSMNTHRILERAGLRPTFPRVLVLEFFQAHAHEHLAAEAVYVRLNEDSRNMSLATVYRVLAQLVDGRLLSNVAFGDGRTVYELNDGNPHDHIVCNACGGVHEFFDAEIEARQQAVAEQFEFAVSGRRLVLFGLCVNCRKSSASVRRTIRK</sequence>
<comment type="subunit">
    <text evidence="3">Homodimer.</text>
</comment>
<dbReference type="PANTHER" id="PTHR33202:SF2">
    <property type="entry name" value="FERRIC UPTAKE REGULATION PROTEIN"/>
    <property type="match status" value="1"/>
</dbReference>
<dbReference type="Pfam" id="PF01475">
    <property type="entry name" value="FUR"/>
    <property type="match status" value="1"/>
</dbReference>
<keyword evidence="9" id="KW-0805">Transcription regulation</keyword>
<dbReference type="CDD" id="cd07153">
    <property type="entry name" value="Fur_like"/>
    <property type="match status" value="1"/>
</dbReference>
<evidence type="ECO:0000256" key="2">
    <source>
        <dbReference type="ARBA" id="ARBA00007957"/>
    </source>
</evidence>
<dbReference type="InterPro" id="IPR036390">
    <property type="entry name" value="WH_DNA-bd_sf"/>
</dbReference>
<comment type="caution">
    <text evidence="12">The sequence shown here is derived from an EMBL/GenBank/DDBJ whole genome shotgun (WGS) entry which is preliminary data.</text>
</comment>
<dbReference type="InterPro" id="IPR002481">
    <property type="entry name" value="FUR"/>
</dbReference>
<proteinExistence type="inferred from homology"/>
<keyword evidence="8" id="KW-0862">Zinc</keyword>
<keyword evidence="6" id="KW-0678">Repressor</keyword>
<comment type="similarity">
    <text evidence="2">Belongs to the Fur family.</text>
</comment>
<protein>
    <recommendedName>
        <fullName evidence="4">Ferric uptake regulation protein</fullName>
    </recommendedName>
</protein>
<evidence type="ECO:0000256" key="5">
    <source>
        <dbReference type="ARBA" id="ARBA00022490"/>
    </source>
</evidence>
<keyword evidence="7" id="KW-0479">Metal-binding</keyword>
<dbReference type="EMBL" id="JAQQBZ010000027">
    <property type="protein sequence ID" value="MFM0597034.1"/>
    <property type="molecule type" value="Genomic_DNA"/>
</dbReference>
<evidence type="ECO:0000313" key="13">
    <source>
        <dbReference type="Proteomes" id="UP001629367"/>
    </source>
</evidence>
<evidence type="ECO:0000256" key="1">
    <source>
        <dbReference type="ARBA" id="ARBA00004496"/>
    </source>
</evidence>
<evidence type="ECO:0000256" key="9">
    <source>
        <dbReference type="ARBA" id="ARBA00023015"/>
    </source>
</evidence>
<keyword evidence="13" id="KW-1185">Reference proteome</keyword>
<evidence type="ECO:0000256" key="3">
    <source>
        <dbReference type="ARBA" id="ARBA00011738"/>
    </source>
</evidence>
<keyword evidence="11" id="KW-0804">Transcription</keyword>
<dbReference type="Gene3D" id="1.10.10.10">
    <property type="entry name" value="Winged helix-like DNA-binding domain superfamily/Winged helix DNA-binding domain"/>
    <property type="match status" value="1"/>
</dbReference>
<dbReference type="RefSeq" id="WP_408217435.1">
    <property type="nucleotide sequence ID" value="NZ_JAQQBZ010000027.1"/>
</dbReference>
<name>A0ABW9DFC6_9BURK</name>
<evidence type="ECO:0000256" key="7">
    <source>
        <dbReference type="ARBA" id="ARBA00022723"/>
    </source>
</evidence>
<dbReference type="InterPro" id="IPR036388">
    <property type="entry name" value="WH-like_DNA-bd_sf"/>
</dbReference>
<dbReference type="PANTHER" id="PTHR33202">
    <property type="entry name" value="ZINC UPTAKE REGULATION PROTEIN"/>
    <property type="match status" value="1"/>
</dbReference>
<dbReference type="SUPFAM" id="SSF46785">
    <property type="entry name" value="Winged helix' DNA-binding domain"/>
    <property type="match status" value="1"/>
</dbReference>
<evidence type="ECO:0000256" key="10">
    <source>
        <dbReference type="ARBA" id="ARBA00023125"/>
    </source>
</evidence>
<keyword evidence="5" id="KW-0963">Cytoplasm</keyword>
<evidence type="ECO:0000256" key="4">
    <source>
        <dbReference type="ARBA" id="ARBA00020910"/>
    </source>
</evidence>
<reference evidence="12 13" key="1">
    <citation type="journal article" date="2024" name="Chem. Sci.">
        <title>Discovery of megapolipeptins by genome mining of a Burkholderiales bacteria collection.</title>
        <authorList>
            <person name="Paulo B.S."/>
            <person name="Recchia M.J.J."/>
            <person name="Lee S."/>
            <person name="Fergusson C.H."/>
            <person name="Romanowski S.B."/>
            <person name="Hernandez A."/>
            <person name="Krull N."/>
            <person name="Liu D.Y."/>
            <person name="Cavanagh H."/>
            <person name="Bos A."/>
            <person name="Gray C.A."/>
            <person name="Murphy B.T."/>
            <person name="Linington R.G."/>
            <person name="Eustaquio A.S."/>
        </authorList>
    </citation>
    <scope>NUCLEOTIDE SEQUENCE [LARGE SCALE GENOMIC DNA]</scope>
    <source>
        <strain evidence="12 13">RL17-335-BIF-A</strain>
    </source>
</reference>
<evidence type="ECO:0000313" key="12">
    <source>
        <dbReference type="EMBL" id="MFM0597034.1"/>
    </source>
</evidence>
<dbReference type="InterPro" id="IPR043135">
    <property type="entry name" value="Fur_C"/>
</dbReference>
<evidence type="ECO:0000256" key="11">
    <source>
        <dbReference type="ARBA" id="ARBA00023163"/>
    </source>
</evidence>
<dbReference type="Gene3D" id="3.30.1490.190">
    <property type="match status" value="1"/>
</dbReference>
<evidence type="ECO:0000256" key="6">
    <source>
        <dbReference type="ARBA" id="ARBA00022491"/>
    </source>
</evidence>
<comment type="subcellular location">
    <subcellularLocation>
        <location evidence="1">Cytoplasm</location>
    </subcellularLocation>
</comment>